<dbReference type="EMBL" id="BGZK01000096">
    <property type="protein sequence ID" value="GBP18347.1"/>
    <property type="molecule type" value="Genomic_DNA"/>
</dbReference>
<evidence type="ECO:0000313" key="4">
    <source>
        <dbReference type="Proteomes" id="UP000299102"/>
    </source>
</evidence>
<dbReference type="OrthoDB" id="8119460at2759"/>
<feature type="compositionally biased region" description="Polar residues" evidence="1">
    <location>
        <begin position="43"/>
        <end position="56"/>
    </location>
</feature>
<organism evidence="3 4">
    <name type="scientific">Eumeta variegata</name>
    <name type="common">Bagworm moth</name>
    <name type="synonym">Eumeta japonica</name>
    <dbReference type="NCBI Taxonomy" id="151549"/>
    <lineage>
        <taxon>Eukaryota</taxon>
        <taxon>Metazoa</taxon>
        <taxon>Ecdysozoa</taxon>
        <taxon>Arthropoda</taxon>
        <taxon>Hexapoda</taxon>
        <taxon>Insecta</taxon>
        <taxon>Pterygota</taxon>
        <taxon>Neoptera</taxon>
        <taxon>Endopterygota</taxon>
        <taxon>Lepidoptera</taxon>
        <taxon>Glossata</taxon>
        <taxon>Ditrysia</taxon>
        <taxon>Tineoidea</taxon>
        <taxon>Psychidae</taxon>
        <taxon>Oiketicinae</taxon>
        <taxon>Eumeta</taxon>
    </lineage>
</organism>
<proteinExistence type="predicted"/>
<dbReference type="AlphaFoldDB" id="A0A4C1TWF4"/>
<dbReference type="Proteomes" id="UP000299102">
    <property type="component" value="Unassembled WGS sequence"/>
</dbReference>
<name>A0A4C1TWF4_EUMVA</name>
<feature type="compositionally biased region" description="Polar residues" evidence="1">
    <location>
        <begin position="1"/>
        <end position="12"/>
    </location>
</feature>
<comment type="caution">
    <text evidence="3">The sequence shown here is derived from an EMBL/GenBank/DDBJ whole genome shotgun (WGS) entry which is preliminary data.</text>
</comment>
<feature type="domain" description="C2H2-type" evidence="2">
    <location>
        <begin position="381"/>
        <end position="404"/>
    </location>
</feature>
<evidence type="ECO:0000313" key="3">
    <source>
        <dbReference type="EMBL" id="GBP18347.1"/>
    </source>
</evidence>
<evidence type="ECO:0000256" key="1">
    <source>
        <dbReference type="SAM" id="MobiDB-lite"/>
    </source>
</evidence>
<feature type="region of interest" description="Disordered" evidence="1">
    <location>
        <begin position="265"/>
        <end position="291"/>
    </location>
</feature>
<feature type="domain" description="C2H2-type" evidence="2">
    <location>
        <begin position="420"/>
        <end position="443"/>
    </location>
</feature>
<protein>
    <recommendedName>
        <fullName evidence="2">C2H2-type domain-containing protein</fullName>
    </recommendedName>
</protein>
<feature type="region of interest" description="Disordered" evidence="1">
    <location>
        <begin position="1"/>
        <end position="60"/>
    </location>
</feature>
<dbReference type="Gene3D" id="3.30.160.60">
    <property type="entry name" value="Classic Zinc Finger"/>
    <property type="match status" value="1"/>
</dbReference>
<dbReference type="InterPro" id="IPR013087">
    <property type="entry name" value="Znf_C2H2_type"/>
</dbReference>
<feature type="domain" description="C2H2-type" evidence="2">
    <location>
        <begin position="337"/>
        <end position="360"/>
    </location>
</feature>
<dbReference type="SMART" id="SM00355">
    <property type="entry name" value="ZnF_C2H2"/>
    <property type="match status" value="3"/>
</dbReference>
<feature type="compositionally biased region" description="Basic and acidic residues" evidence="1">
    <location>
        <begin position="28"/>
        <end position="42"/>
    </location>
</feature>
<gene>
    <name evidence="3" type="ORF">EVAR_14740_1</name>
</gene>
<reference evidence="3 4" key="1">
    <citation type="journal article" date="2019" name="Commun. Biol.">
        <title>The bagworm genome reveals a unique fibroin gene that provides high tensile strength.</title>
        <authorList>
            <person name="Kono N."/>
            <person name="Nakamura H."/>
            <person name="Ohtoshi R."/>
            <person name="Tomita M."/>
            <person name="Numata K."/>
            <person name="Arakawa K."/>
        </authorList>
    </citation>
    <scope>NUCLEOTIDE SEQUENCE [LARGE SCALE GENOMIC DNA]</scope>
</reference>
<evidence type="ECO:0000259" key="2">
    <source>
        <dbReference type="SMART" id="SM00355"/>
    </source>
</evidence>
<sequence length="629" mass="70381">MSQSGSESSETITAELRDGQLQIVEVSSYDRSEGDPDNERSRCPSQSKQTSRATSSKSDRARRLSRAWEQVVISRSELALVRVEIIEANESEDDENRTSEVHPEVPYAPRKLLFSSGCINTYGLLDDGSTVTIADTDITAKIGAKGSVDLIYIKAVTGMSINAKSARRITQSQSLDIKTRAMHLTGPGRIFESVAEETLHAGGGLEWQRSHAFESPEFHINQESTEANEIGASDSITCVFQSSDGEEQESQDAYMMVEGSEGPLLLLQPSSDKKTPEEKPQQKPKQIPPSELIERAKLLQKAKALTEVSRRGRKRTCGALPPPHELLASPNFKLFLYSCKFCSFKCNAIKELTEHRTKEHGSGSSKWRVNAGALRGGSTTMQCAKCPYRGSTYGQFMRHLRETHLSNSTGSSSSTPQHILVCGACGFESPSREAFHQHVNEEHPDEESRTQRENALHQVRSRQVVQAGSTHDRGQKREKAWFISVIRTTRSVMIRVIEGLGGREQTLGADMRAHGLTFSECRRDLQATVEALLRSRSRHAKLSLSTRQNMRTTSESRSLLAKLWTCEQQQGYPVALRVYELKYLHSRKDGLWLRGSNSELRNINVRYYRRRSSQKGVVGQQQTNRQCYG</sequence>
<keyword evidence="4" id="KW-1185">Reference proteome</keyword>
<accession>A0A4C1TWF4</accession>
<feature type="compositionally biased region" description="Basic and acidic residues" evidence="1">
    <location>
        <begin position="271"/>
        <end position="281"/>
    </location>
</feature>